<sequence>MKQQNYSNHARYVIGYHIVAFFTLLIFIIGSIRGFLNSSEDNLYVSSLLVLIGFILLLIFFYLRIFALKAQDRAIRAEEKLRYFILTGKTLSNNITTKQIVALRFAPDEEFVSLVEKTEKENLSENDIKKLIKSWKADTYRV</sequence>
<dbReference type="Pfam" id="PF20136">
    <property type="entry name" value="DUF6526"/>
    <property type="match status" value="1"/>
</dbReference>
<reference evidence="3" key="1">
    <citation type="submission" date="2016-10" db="EMBL/GenBank/DDBJ databases">
        <authorList>
            <person name="Varghese N."/>
            <person name="Submissions S."/>
        </authorList>
    </citation>
    <scope>NUCLEOTIDE SEQUENCE [LARGE SCALE GENOMIC DNA]</scope>
    <source>
        <strain evidence="3">DSM 24450</strain>
    </source>
</reference>
<keyword evidence="1" id="KW-0472">Membrane</keyword>
<dbReference type="AlphaFoldDB" id="A0A1I6S8V2"/>
<dbReference type="Proteomes" id="UP000199312">
    <property type="component" value="Unassembled WGS sequence"/>
</dbReference>
<feature type="transmembrane region" description="Helical" evidence="1">
    <location>
        <begin position="44"/>
        <end position="63"/>
    </location>
</feature>
<dbReference type="STRING" id="593133.SAMN04488006_2827"/>
<organism evidence="2 3">
    <name type="scientific">Lutibacter maritimus</name>
    <dbReference type="NCBI Taxonomy" id="593133"/>
    <lineage>
        <taxon>Bacteria</taxon>
        <taxon>Pseudomonadati</taxon>
        <taxon>Bacteroidota</taxon>
        <taxon>Flavobacteriia</taxon>
        <taxon>Flavobacteriales</taxon>
        <taxon>Flavobacteriaceae</taxon>
        <taxon>Lutibacter</taxon>
    </lineage>
</organism>
<keyword evidence="1" id="KW-1133">Transmembrane helix</keyword>
<evidence type="ECO:0000313" key="2">
    <source>
        <dbReference type="EMBL" id="SFS73391.1"/>
    </source>
</evidence>
<dbReference type="RefSeq" id="WP_090228600.1">
    <property type="nucleotide sequence ID" value="NZ_FOZP01000008.1"/>
</dbReference>
<proteinExistence type="predicted"/>
<evidence type="ECO:0000256" key="1">
    <source>
        <dbReference type="SAM" id="Phobius"/>
    </source>
</evidence>
<accession>A0A1I6S8V2</accession>
<keyword evidence="1" id="KW-0812">Transmembrane</keyword>
<keyword evidence="3" id="KW-1185">Reference proteome</keyword>
<name>A0A1I6S8V2_9FLAO</name>
<evidence type="ECO:0000313" key="3">
    <source>
        <dbReference type="Proteomes" id="UP000199312"/>
    </source>
</evidence>
<gene>
    <name evidence="2" type="ORF">SAMN04488006_2827</name>
</gene>
<dbReference type="EMBL" id="FOZP01000008">
    <property type="protein sequence ID" value="SFS73391.1"/>
    <property type="molecule type" value="Genomic_DNA"/>
</dbReference>
<dbReference type="InterPro" id="IPR045385">
    <property type="entry name" value="DUF6526"/>
</dbReference>
<protein>
    <submittedName>
        <fullName evidence="2">Uncharacterized protein</fullName>
    </submittedName>
</protein>
<feature type="transmembrane region" description="Helical" evidence="1">
    <location>
        <begin position="12"/>
        <end position="32"/>
    </location>
</feature>
<dbReference type="OrthoDB" id="765463at2"/>